<feature type="transmembrane region" description="Helical" evidence="5">
    <location>
        <begin position="169"/>
        <end position="188"/>
    </location>
</feature>
<feature type="transmembrane region" description="Helical" evidence="5">
    <location>
        <begin position="217"/>
        <end position="235"/>
    </location>
</feature>
<keyword evidence="8" id="KW-1185">Reference proteome</keyword>
<proteinExistence type="predicted"/>
<dbReference type="PANTHER" id="PTHR23527:SF1">
    <property type="entry name" value="BLL3282 PROTEIN"/>
    <property type="match status" value="1"/>
</dbReference>
<evidence type="ECO:0000256" key="2">
    <source>
        <dbReference type="ARBA" id="ARBA00022692"/>
    </source>
</evidence>
<evidence type="ECO:0000313" key="7">
    <source>
        <dbReference type="EMBL" id="MBB3662220.1"/>
    </source>
</evidence>
<feature type="transmembrane region" description="Helical" evidence="5">
    <location>
        <begin position="47"/>
        <end position="67"/>
    </location>
</feature>
<dbReference type="PROSITE" id="PS50850">
    <property type="entry name" value="MFS"/>
    <property type="match status" value="1"/>
</dbReference>
<dbReference type="AlphaFoldDB" id="A0A839XG18"/>
<organism evidence="7 8">
    <name type="scientific">Prauserella sediminis</name>
    <dbReference type="NCBI Taxonomy" id="577680"/>
    <lineage>
        <taxon>Bacteria</taxon>
        <taxon>Bacillati</taxon>
        <taxon>Actinomycetota</taxon>
        <taxon>Actinomycetes</taxon>
        <taxon>Pseudonocardiales</taxon>
        <taxon>Pseudonocardiaceae</taxon>
        <taxon>Prauserella</taxon>
        <taxon>Prauserella salsuginis group</taxon>
    </lineage>
</organism>
<dbReference type="InterPro" id="IPR000849">
    <property type="entry name" value="Sugar_P_transporter"/>
</dbReference>
<dbReference type="InterPro" id="IPR052952">
    <property type="entry name" value="MFS-Transporter"/>
</dbReference>
<evidence type="ECO:0000256" key="3">
    <source>
        <dbReference type="ARBA" id="ARBA00022989"/>
    </source>
</evidence>
<dbReference type="InterPro" id="IPR036259">
    <property type="entry name" value="MFS_trans_sf"/>
</dbReference>
<dbReference type="GO" id="GO:0022857">
    <property type="term" value="F:transmembrane transporter activity"/>
    <property type="evidence" value="ECO:0007669"/>
    <property type="project" value="InterPro"/>
</dbReference>
<dbReference type="Gene3D" id="1.20.1250.20">
    <property type="entry name" value="MFS general substrate transporter like domains"/>
    <property type="match status" value="2"/>
</dbReference>
<feature type="transmembrane region" description="Helical" evidence="5">
    <location>
        <begin position="137"/>
        <end position="157"/>
    </location>
</feature>
<accession>A0A839XG18</accession>
<evidence type="ECO:0000256" key="4">
    <source>
        <dbReference type="ARBA" id="ARBA00023136"/>
    </source>
</evidence>
<feature type="transmembrane region" description="Helical" evidence="5">
    <location>
        <begin position="105"/>
        <end position="130"/>
    </location>
</feature>
<keyword evidence="2 5" id="KW-0812">Transmembrane</keyword>
<feature type="domain" description="Major facilitator superfamily (MFS) profile" evidence="6">
    <location>
        <begin position="14"/>
        <end position="398"/>
    </location>
</feature>
<comment type="subcellular location">
    <subcellularLocation>
        <location evidence="1">Cell membrane</location>
        <topology evidence="1">Multi-pass membrane protein</topology>
    </subcellularLocation>
</comment>
<feature type="transmembrane region" description="Helical" evidence="5">
    <location>
        <begin position="309"/>
        <end position="331"/>
    </location>
</feature>
<dbReference type="InterPro" id="IPR011701">
    <property type="entry name" value="MFS"/>
</dbReference>
<dbReference type="PANTHER" id="PTHR23527">
    <property type="entry name" value="BLL3282 PROTEIN"/>
    <property type="match status" value="1"/>
</dbReference>
<dbReference type="SUPFAM" id="SSF103473">
    <property type="entry name" value="MFS general substrate transporter"/>
    <property type="match status" value="1"/>
</dbReference>
<name>A0A839XG18_9PSEU</name>
<keyword evidence="4 5" id="KW-0472">Membrane</keyword>
<feature type="transmembrane region" description="Helical" evidence="5">
    <location>
        <begin position="343"/>
        <end position="366"/>
    </location>
</feature>
<dbReference type="PIRSF" id="PIRSF002808">
    <property type="entry name" value="Hexose_phosphate_transp"/>
    <property type="match status" value="1"/>
</dbReference>
<evidence type="ECO:0000256" key="5">
    <source>
        <dbReference type="SAM" id="Phobius"/>
    </source>
</evidence>
<dbReference type="Pfam" id="PF07690">
    <property type="entry name" value="MFS_1"/>
    <property type="match status" value="1"/>
</dbReference>
<feature type="transmembrane region" description="Helical" evidence="5">
    <location>
        <begin position="79"/>
        <end position="99"/>
    </location>
</feature>
<reference evidence="7 8" key="1">
    <citation type="submission" date="2020-08" db="EMBL/GenBank/DDBJ databases">
        <title>Sequencing the genomes of 1000 actinobacteria strains.</title>
        <authorList>
            <person name="Klenk H.-P."/>
        </authorList>
    </citation>
    <scope>NUCLEOTIDE SEQUENCE [LARGE SCALE GENOMIC DNA]</scope>
    <source>
        <strain evidence="7 8">DSM 45267</strain>
    </source>
</reference>
<sequence>MMRSNHDSPYRWVVLLLCWAAFTMTSVDRSTWGPASAAVSDSLNVPLAALGIFATCYYIGYVVANAAGGFCSDWLGGRLTLGVTSLVAGGLMMLFGSTTSIGVGLAIQAALGLFAGADFSAGLKLVAAWFRPEARGFAAGVFMTATSLGTVVANAVVPGLIVNSGWETSYHLFGAVTIVIAILCLAFIRNGQYDGTSDAPARRAVPDVRPLRRNRDLLFLGLAGFGGLWGTYGFITWSNTLMVRGNGIDPVDAGVVVVIFAGVAIAAKPLVGVVTDRLGSGRRIPIAIILAAFGVTLLVFGTLDSYTAFLWVAPVLGLTAYAYSPLTAAMTPTLVGQHLTGSAAGAVNAFWQLGSVAVPAVVGPIFQLTDSFYAAFVTLAVGPLIGAAVMLRVRDDRPRTEAEASAARPSAA</sequence>
<feature type="transmembrane region" description="Helical" evidence="5">
    <location>
        <begin position="255"/>
        <end position="274"/>
    </location>
</feature>
<protein>
    <submittedName>
        <fullName evidence="7">Sugar phosphate permease</fullName>
    </submittedName>
</protein>
<dbReference type="RefSeq" id="WP_228725966.1">
    <property type="nucleotide sequence ID" value="NZ_JACIBS010000001.1"/>
</dbReference>
<evidence type="ECO:0000313" key="8">
    <source>
        <dbReference type="Proteomes" id="UP000564573"/>
    </source>
</evidence>
<dbReference type="InterPro" id="IPR020846">
    <property type="entry name" value="MFS_dom"/>
</dbReference>
<dbReference type="EMBL" id="JACIBS010000001">
    <property type="protein sequence ID" value="MBB3662220.1"/>
    <property type="molecule type" value="Genomic_DNA"/>
</dbReference>
<evidence type="ECO:0000259" key="6">
    <source>
        <dbReference type="PROSITE" id="PS50850"/>
    </source>
</evidence>
<feature type="transmembrane region" description="Helical" evidence="5">
    <location>
        <begin position="372"/>
        <end position="391"/>
    </location>
</feature>
<gene>
    <name evidence="7" type="ORF">FB384_001124</name>
</gene>
<keyword evidence="3 5" id="KW-1133">Transmembrane helix</keyword>
<dbReference type="GO" id="GO:0005886">
    <property type="term" value="C:plasma membrane"/>
    <property type="evidence" value="ECO:0007669"/>
    <property type="project" value="UniProtKB-SubCell"/>
</dbReference>
<evidence type="ECO:0000256" key="1">
    <source>
        <dbReference type="ARBA" id="ARBA00004651"/>
    </source>
</evidence>
<feature type="transmembrane region" description="Helical" evidence="5">
    <location>
        <begin position="286"/>
        <end position="303"/>
    </location>
</feature>
<comment type="caution">
    <text evidence="7">The sequence shown here is derived from an EMBL/GenBank/DDBJ whole genome shotgun (WGS) entry which is preliminary data.</text>
</comment>
<dbReference type="Proteomes" id="UP000564573">
    <property type="component" value="Unassembled WGS sequence"/>
</dbReference>